<evidence type="ECO:0000313" key="3">
    <source>
        <dbReference type="Proteomes" id="UP000440694"/>
    </source>
</evidence>
<dbReference type="RefSeq" id="WP_154738810.1">
    <property type="nucleotide sequence ID" value="NZ_WMBQ01000001.1"/>
</dbReference>
<evidence type="ECO:0000256" key="1">
    <source>
        <dbReference type="SAM" id="MobiDB-lite"/>
    </source>
</evidence>
<sequence length="280" mass="31554">MASADVPGTYGELIEGQPLDGGTPYPGFAERQHLQPGWQDEFGVAQKYFRLVGFADVLDQCNLALRAVASPPWEKHRHNSRMLELVPDAWKDRFFSASFEAGLRAAQIRDAARGELQRFDRSALSALYLWAVLEEREIDFPLFRYARLRPVTFYVEGFNAGFFGPLRGNASVMDELQNETGQPAVVLEKMAEGHWFVTRKTADLTLRTLKALEEKRLLGGATAAGLAVRCGRTRNRPSTKRTIWPVLEEAIRFSPDEYLSPAAWIARSEAERQAIRPPPF</sequence>
<organism evidence="2 3">
    <name type="scientific">Hyphomicrobium album</name>
    <dbReference type="NCBI Taxonomy" id="2665159"/>
    <lineage>
        <taxon>Bacteria</taxon>
        <taxon>Pseudomonadati</taxon>
        <taxon>Pseudomonadota</taxon>
        <taxon>Alphaproteobacteria</taxon>
        <taxon>Hyphomicrobiales</taxon>
        <taxon>Hyphomicrobiaceae</taxon>
        <taxon>Hyphomicrobium</taxon>
    </lineage>
</organism>
<dbReference type="EMBL" id="WMBQ01000001">
    <property type="protein sequence ID" value="MTD94377.1"/>
    <property type="molecule type" value="Genomic_DNA"/>
</dbReference>
<proteinExistence type="predicted"/>
<name>A0A6I3KKW1_9HYPH</name>
<comment type="caution">
    <text evidence="2">The sequence shown here is derived from an EMBL/GenBank/DDBJ whole genome shotgun (WGS) entry which is preliminary data.</text>
</comment>
<evidence type="ECO:0000313" key="2">
    <source>
        <dbReference type="EMBL" id="MTD94377.1"/>
    </source>
</evidence>
<accession>A0A6I3KKW1</accession>
<dbReference type="Proteomes" id="UP000440694">
    <property type="component" value="Unassembled WGS sequence"/>
</dbReference>
<keyword evidence="3" id="KW-1185">Reference proteome</keyword>
<dbReference type="AlphaFoldDB" id="A0A6I3KKW1"/>
<protein>
    <submittedName>
        <fullName evidence="2">Uncharacterized protein</fullName>
    </submittedName>
</protein>
<reference evidence="2 3" key="1">
    <citation type="submission" date="2019-11" db="EMBL/GenBank/DDBJ databases">
        <title>Identification of a novel strain.</title>
        <authorList>
            <person name="Xu Q."/>
            <person name="Wang G."/>
        </authorList>
    </citation>
    <scope>NUCLEOTIDE SEQUENCE [LARGE SCALE GENOMIC DNA]</scope>
    <source>
        <strain evidence="3">xq</strain>
    </source>
</reference>
<gene>
    <name evidence="2" type="ORF">GIW81_08525</name>
</gene>
<feature type="region of interest" description="Disordered" evidence="1">
    <location>
        <begin position="1"/>
        <end position="28"/>
    </location>
</feature>